<dbReference type="InterPro" id="IPR036390">
    <property type="entry name" value="WH_DNA-bd_sf"/>
</dbReference>
<evidence type="ECO:0000256" key="5">
    <source>
        <dbReference type="ARBA" id="ARBA00023163"/>
    </source>
</evidence>
<gene>
    <name evidence="7" type="ORF">FVP60_12025</name>
</gene>
<dbReference type="Pfam" id="PF03466">
    <property type="entry name" value="LysR_substrate"/>
    <property type="match status" value="1"/>
</dbReference>
<dbReference type="InterPro" id="IPR005119">
    <property type="entry name" value="LysR_subst-bd"/>
</dbReference>
<dbReference type="PROSITE" id="PS50931">
    <property type="entry name" value="HTH_LYSR"/>
    <property type="match status" value="1"/>
</dbReference>
<dbReference type="Gene3D" id="1.10.10.10">
    <property type="entry name" value="Winged helix-like DNA-binding domain superfamily/Winged helix DNA-binding domain"/>
    <property type="match status" value="1"/>
</dbReference>
<sequence length="294" mass="32342">MRIPPENALTLAAVVDEGTMEGAAAVLGITQPAVSQRVRALEALTGQVMLVRSRPVRPTEAGESVIRFARQLAHLERDAIAALGMGNTATRTSLPIAVNSDSLSTWMLPPLVELAERLPVTFDLHRDDQDFTERLLEQGVVVAAVTSRAEPLAGCRVVPLGSMRYTPVATTAFHARWFADGVTRVALERAPLVDFDRRDDLQTRWLIERGVDPAMPPRHRVPASSDFADAIRMGLGWGQLLPFQMDEAIAAGRLHALDDSHVEVPLYWQQWNMRSELLDAVADAVLRHARAVLE</sequence>
<reference evidence="7 8" key="1">
    <citation type="submission" date="2019-08" db="EMBL/GenBank/DDBJ databases">
        <authorList>
            <person name="Dong K."/>
        </authorList>
    </citation>
    <scope>NUCLEOTIDE SEQUENCE [LARGE SCALE GENOMIC DNA]</scope>
    <source>
        <strain evidence="7 8">M4-8</strain>
    </source>
</reference>
<dbReference type="OrthoDB" id="3252676at2"/>
<dbReference type="SUPFAM" id="SSF46785">
    <property type="entry name" value="Winged helix' DNA-binding domain"/>
    <property type="match status" value="1"/>
</dbReference>
<evidence type="ECO:0000313" key="7">
    <source>
        <dbReference type="EMBL" id="TXK03014.1"/>
    </source>
</evidence>
<evidence type="ECO:0000259" key="6">
    <source>
        <dbReference type="PROSITE" id="PS50931"/>
    </source>
</evidence>
<dbReference type="InterPro" id="IPR000847">
    <property type="entry name" value="LysR_HTH_N"/>
</dbReference>
<keyword evidence="2" id="KW-0805">Transcription regulation</keyword>
<dbReference type="InterPro" id="IPR050176">
    <property type="entry name" value="LTTR"/>
</dbReference>
<dbReference type="SUPFAM" id="SSF53850">
    <property type="entry name" value="Periplasmic binding protein-like II"/>
    <property type="match status" value="1"/>
</dbReference>
<dbReference type="GO" id="GO:0003677">
    <property type="term" value="F:DNA binding"/>
    <property type="evidence" value="ECO:0007669"/>
    <property type="project" value="UniProtKB-KW"/>
</dbReference>
<keyword evidence="8" id="KW-1185">Reference proteome</keyword>
<comment type="caution">
    <text evidence="7">The sequence shown here is derived from an EMBL/GenBank/DDBJ whole genome shotgun (WGS) entry which is preliminary data.</text>
</comment>
<comment type="similarity">
    <text evidence="1">Belongs to the LysR transcriptional regulatory family.</text>
</comment>
<dbReference type="InterPro" id="IPR017685">
    <property type="entry name" value="ArgP"/>
</dbReference>
<name>A0A5C8HM26_9MICO</name>
<keyword evidence="3" id="KW-0238">DNA-binding</keyword>
<dbReference type="EMBL" id="VRSW01000005">
    <property type="protein sequence ID" value="TXK03014.1"/>
    <property type="molecule type" value="Genomic_DNA"/>
</dbReference>
<dbReference type="NCBIfam" id="TIGR03298">
    <property type="entry name" value="argP"/>
    <property type="match status" value="1"/>
</dbReference>
<dbReference type="InterPro" id="IPR036388">
    <property type="entry name" value="WH-like_DNA-bd_sf"/>
</dbReference>
<evidence type="ECO:0000256" key="3">
    <source>
        <dbReference type="ARBA" id="ARBA00023125"/>
    </source>
</evidence>
<dbReference type="Gene3D" id="3.40.190.290">
    <property type="match status" value="1"/>
</dbReference>
<feature type="domain" description="HTH lysR-type" evidence="6">
    <location>
        <begin position="10"/>
        <end position="59"/>
    </location>
</feature>
<proteinExistence type="inferred from homology"/>
<evidence type="ECO:0000256" key="1">
    <source>
        <dbReference type="ARBA" id="ARBA00009437"/>
    </source>
</evidence>
<accession>A0A5C8HM26</accession>
<dbReference type="Pfam" id="PF00126">
    <property type="entry name" value="HTH_1"/>
    <property type="match status" value="1"/>
</dbReference>
<evidence type="ECO:0000256" key="2">
    <source>
        <dbReference type="ARBA" id="ARBA00023015"/>
    </source>
</evidence>
<protein>
    <submittedName>
        <fullName evidence="7">LysR family transcriptional regulator ArgP</fullName>
    </submittedName>
</protein>
<dbReference type="GO" id="GO:0003700">
    <property type="term" value="F:DNA-binding transcription factor activity"/>
    <property type="evidence" value="ECO:0007669"/>
    <property type="project" value="InterPro"/>
</dbReference>
<dbReference type="Proteomes" id="UP000321196">
    <property type="component" value="Unassembled WGS sequence"/>
</dbReference>
<evidence type="ECO:0000256" key="4">
    <source>
        <dbReference type="ARBA" id="ARBA00023159"/>
    </source>
</evidence>
<dbReference type="PANTHER" id="PTHR30579:SF2">
    <property type="entry name" value="HTH-TYPE TRANSCRIPTIONAL REGULATOR ARGP"/>
    <property type="match status" value="1"/>
</dbReference>
<dbReference type="AlphaFoldDB" id="A0A5C8HM26"/>
<dbReference type="NCBIfam" id="NF002964">
    <property type="entry name" value="PRK03635.1"/>
    <property type="match status" value="1"/>
</dbReference>
<organism evidence="7 8">
    <name type="scientific">Microbacterium mitrae</name>
    <dbReference type="NCBI Taxonomy" id="664640"/>
    <lineage>
        <taxon>Bacteria</taxon>
        <taxon>Bacillati</taxon>
        <taxon>Actinomycetota</taxon>
        <taxon>Actinomycetes</taxon>
        <taxon>Micrococcales</taxon>
        <taxon>Microbacteriaceae</taxon>
        <taxon>Microbacterium</taxon>
    </lineage>
</organism>
<evidence type="ECO:0000313" key="8">
    <source>
        <dbReference type="Proteomes" id="UP000321196"/>
    </source>
</evidence>
<keyword evidence="5" id="KW-0804">Transcription</keyword>
<dbReference type="RefSeq" id="WP_147826539.1">
    <property type="nucleotide sequence ID" value="NZ_BAAARG010000004.1"/>
</dbReference>
<dbReference type="PANTHER" id="PTHR30579">
    <property type="entry name" value="TRANSCRIPTIONAL REGULATOR"/>
    <property type="match status" value="1"/>
</dbReference>
<keyword evidence="4" id="KW-0010">Activator</keyword>